<dbReference type="EMBL" id="RCZK01000004">
    <property type="protein sequence ID" value="TPG13094.1"/>
    <property type="molecule type" value="Genomic_DNA"/>
</dbReference>
<feature type="transmembrane region" description="Helical" evidence="5">
    <location>
        <begin position="12"/>
        <end position="35"/>
    </location>
</feature>
<dbReference type="GO" id="GO:0016020">
    <property type="term" value="C:membrane"/>
    <property type="evidence" value="ECO:0007669"/>
    <property type="project" value="UniProtKB-SubCell"/>
</dbReference>
<dbReference type="InterPro" id="IPR001129">
    <property type="entry name" value="Membr-assoc_MAPEG"/>
</dbReference>
<evidence type="ECO:0000313" key="7">
    <source>
        <dbReference type="Proteomes" id="UP000318413"/>
    </source>
</evidence>
<feature type="transmembrane region" description="Helical" evidence="5">
    <location>
        <begin position="128"/>
        <end position="147"/>
    </location>
</feature>
<organism evidence="6 7">
    <name type="scientific">Sphingomonas oligophenolica</name>
    <dbReference type="NCBI Taxonomy" id="301154"/>
    <lineage>
        <taxon>Bacteria</taxon>
        <taxon>Pseudomonadati</taxon>
        <taxon>Pseudomonadota</taxon>
        <taxon>Alphaproteobacteria</taxon>
        <taxon>Sphingomonadales</taxon>
        <taxon>Sphingomonadaceae</taxon>
        <taxon>Sphingomonas</taxon>
    </lineage>
</organism>
<evidence type="ECO:0000256" key="5">
    <source>
        <dbReference type="SAM" id="Phobius"/>
    </source>
</evidence>
<evidence type="ECO:0000256" key="4">
    <source>
        <dbReference type="ARBA" id="ARBA00023136"/>
    </source>
</evidence>
<dbReference type="InterPro" id="IPR023352">
    <property type="entry name" value="MAPEG-like_dom_sf"/>
</dbReference>
<accession>A0A502CKF6</accession>
<keyword evidence="7" id="KW-1185">Reference proteome</keyword>
<keyword evidence="4 5" id="KW-0472">Membrane</keyword>
<evidence type="ECO:0000256" key="3">
    <source>
        <dbReference type="ARBA" id="ARBA00022989"/>
    </source>
</evidence>
<comment type="subcellular location">
    <subcellularLocation>
        <location evidence="1">Membrane</location>
    </subcellularLocation>
</comment>
<gene>
    <name evidence="6" type="ORF">EAH84_06700</name>
</gene>
<dbReference type="Proteomes" id="UP000318413">
    <property type="component" value="Unassembled WGS sequence"/>
</dbReference>
<dbReference type="AlphaFoldDB" id="A0A502CKF6"/>
<feature type="transmembrane region" description="Helical" evidence="5">
    <location>
        <begin position="81"/>
        <end position="108"/>
    </location>
</feature>
<evidence type="ECO:0000256" key="2">
    <source>
        <dbReference type="ARBA" id="ARBA00022692"/>
    </source>
</evidence>
<keyword evidence="2 5" id="KW-0812">Transmembrane</keyword>
<name>A0A502CKF6_9SPHN</name>
<proteinExistence type="predicted"/>
<protein>
    <submittedName>
        <fullName evidence="6">MAPEG family protein</fullName>
    </submittedName>
</protein>
<sequence>MLERSRIRGNTMVLVNIFWPTFALVGLVFAVWMTLFVQRFAHMKRTPPTATDFADGDAAMRYFRPVEMPANNLANLFELPVLYFALVPLLLITGSIDGLQVLLAWAFVLLRVGHSIIHIGPKKVQARFIVYLLSTIVLVAMWVGFFVDMVWQAYAYSHAIVALAPA</sequence>
<reference evidence="6 7" key="1">
    <citation type="journal article" date="2019" name="Environ. Microbiol.">
        <title>Species interactions and distinct microbial communities in high Arctic permafrost affected cryosols are associated with the CH4 and CO2 gas fluxes.</title>
        <authorList>
            <person name="Altshuler I."/>
            <person name="Hamel J."/>
            <person name="Turney S."/>
            <person name="Magnuson E."/>
            <person name="Levesque R."/>
            <person name="Greer C."/>
            <person name="Whyte L.G."/>
        </authorList>
    </citation>
    <scope>NUCLEOTIDE SEQUENCE [LARGE SCALE GENOMIC DNA]</scope>
    <source>
        <strain evidence="6 7">S5.1</strain>
    </source>
</reference>
<dbReference type="OrthoDB" id="5516290at2"/>
<keyword evidence="3 5" id="KW-1133">Transmembrane helix</keyword>
<dbReference type="Pfam" id="PF01124">
    <property type="entry name" value="MAPEG"/>
    <property type="match status" value="1"/>
</dbReference>
<dbReference type="Gene3D" id="1.20.120.550">
    <property type="entry name" value="Membrane associated eicosanoid/glutathione metabolism-like domain"/>
    <property type="match status" value="1"/>
</dbReference>
<comment type="caution">
    <text evidence="6">The sequence shown here is derived from an EMBL/GenBank/DDBJ whole genome shotgun (WGS) entry which is preliminary data.</text>
</comment>
<dbReference type="SUPFAM" id="SSF161084">
    <property type="entry name" value="MAPEG domain-like"/>
    <property type="match status" value="1"/>
</dbReference>
<evidence type="ECO:0000256" key="1">
    <source>
        <dbReference type="ARBA" id="ARBA00004370"/>
    </source>
</evidence>
<evidence type="ECO:0000313" key="6">
    <source>
        <dbReference type="EMBL" id="TPG13094.1"/>
    </source>
</evidence>